<organism evidence="1 2">
    <name type="scientific">Lysobacter panacisoli</name>
    <dbReference type="NCBI Taxonomy" id="1255263"/>
    <lineage>
        <taxon>Bacteria</taxon>
        <taxon>Pseudomonadati</taxon>
        <taxon>Pseudomonadota</taxon>
        <taxon>Gammaproteobacteria</taxon>
        <taxon>Lysobacterales</taxon>
        <taxon>Lysobacteraceae</taxon>
        <taxon>Lysobacter</taxon>
    </lineage>
</organism>
<proteinExistence type="predicted"/>
<dbReference type="Proteomes" id="UP001501083">
    <property type="component" value="Unassembled WGS sequence"/>
</dbReference>
<evidence type="ECO:0000313" key="1">
    <source>
        <dbReference type="EMBL" id="GAA5080756.1"/>
    </source>
</evidence>
<keyword evidence="2" id="KW-1185">Reference proteome</keyword>
<evidence type="ECO:0000313" key="2">
    <source>
        <dbReference type="Proteomes" id="UP001501083"/>
    </source>
</evidence>
<accession>A0ABP9LPP7</accession>
<comment type="caution">
    <text evidence="1">The sequence shown here is derived from an EMBL/GenBank/DDBJ whole genome shotgun (WGS) entry which is preliminary data.</text>
</comment>
<dbReference type="RefSeq" id="WP_158982286.1">
    <property type="nucleotide sequence ID" value="NZ_BAABKY010000004.1"/>
</dbReference>
<sequence>MPDPDDDAVLQTLLERLLRFRLPRALAVKKRVDAGECLTDADIVFLKGAMDDARDGQQYVARNPRFHELGAQISQLYADIVNKALENEQQRGGR</sequence>
<protein>
    <submittedName>
        <fullName evidence="1">Uncharacterized protein</fullName>
    </submittedName>
</protein>
<gene>
    <name evidence="1" type="ORF">GCM10025759_30390</name>
</gene>
<dbReference type="EMBL" id="BAABKY010000004">
    <property type="protein sequence ID" value="GAA5080756.1"/>
    <property type="molecule type" value="Genomic_DNA"/>
</dbReference>
<reference evidence="2" key="1">
    <citation type="journal article" date="2019" name="Int. J. Syst. Evol. Microbiol.">
        <title>The Global Catalogue of Microorganisms (GCM) 10K type strain sequencing project: providing services to taxonomists for standard genome sequencing and annotation.</title>
        <authorList>
            <consortium name="The Broad Institute Genomics Platform"/>
            <consortium name="The Broad Institute Genome Sequencing Center for Infectious Disease"/>
            <person name="Wu L."/>
            <person name="Ma J."/>
        </authorList>
    </citation>
    <scope>NUCLEOTIDE SEQUENCE [LARGE SCALE GENOMIC DNA]</scope>
    <source>
        <strain evidence="2">JCM 19212</strain>
    </source>
</reference>
<name>A0ABP9LPP7_9GAMM</name>